<accession>A0A140DW68</accession>
<dbReference type="KEGG" id="fro:AALO17_17610"/>
<dbReference type="EMBL" id="CP011391">
    <property type="protein sequence ID" value="AMK54895.1"/>
    <property type="molecule type" value="Genomic_DNA"/>
</dbReference>
<feature type="transmembrane region" description="Helical" evidence="1">
    <location>
        <begin position="37"/>
        <end position="55"/>
    </location>
</feature>
<feature type="transmembrane region" description="Helical" evidence="1">
    <location>
        <begin position="67"/>
        <end position="96"/>
    </location>
</feature>
<dbReference type="Proteomes" id="UP000069771">
    <property type="component" value="Chromosome"/>
</dbReference>
<dbReference type="GeneID" id="78478414"/>
<dbReference type="RefSeq" id="WP_067557892.1">
    <property type="nucleotide sequence ID" value="NZ_CALFTW010000078.1"/>
</dbReference>
<dbReference type="OrthoDB" id="9811308at2"/>
<evidence type="ECO:0008006" key="4">
    <source>
        <dbReference type="Google" id="ProtNLM"/>
    </source>
</evidence>
<keyword evidence="3" id="KW-1185">Reference proteome</keyword>
<sequence length="99" mass="10582">MNMLVLTICLALSTAIPRILPAVFISRMHFSRGARKFLRLLPVSVMAALIFPGVIQSSPNATACLTTIGLSVFCGLMNWPPITAVLASAGAVWLLLVLM</sequence>
<reference evidence="2 3" key="1">
    <citation type="journal article" date="2016" name="Gut Pathog.">
        <title>Whole genome sequencing of "Faecalibaculum rodentium" ALO17, isolated from C57BL/6J laboratory mouse feces.</title>
        <authorList>
            <person name="Lim S."/>
            <person name="Chang D.H."/>
            <person name="Ahn S."/>
            <person name="Kim B.C."/>
        </authorList>
    </citation>
    <scope>NUCLEOTIDE SEQUENCE [LARGE SCALE GENOMIC DNA]</scope>
    <source>
        <strain evidence="2 3">Alo17</strain>
    </source>
</reference>
<dbReference type="STRING" id="1702221.AALO17_17610"/>
<evidence type="ECO:0000256" key="1">
    <source>
        <dbReference type="SAM" id="Phobius"/>
    </source>
</evidence>
<gene>
    <name evidence="2" type="ORF">AALO17_17610</name>
</gene>
<organism evidence="2 3">
    <name type="scientific">Faecalibaculum rodentium</name>
    <dbReference type="NCBI Taxonomy" id="1702221"/>
    <lineage>
        <taxon>Bacteria</taxon>
        <taxon>Bacillati</taxon>
        <taxon>Bacillota</taxon>
        <taxon>Erysipelotrichia</taxon>
        <taxon>Erysipelotrichales</taxon>
        <taxon>Erysipelotrichaceae</taxon>
        <taxon>Faecalibaculum</taxon>
    </lineage>
</organism>
<protein>
    <recommendedName>
        <fullName evidence="4">Branched-chain amino acid transporter</fullName>
    </recommendedName>
</protein>
<keyword evidence="1" id="KW-0472">Membrane</keyword>
<dbReference type="AlphaFoldDB" id="A0A140DW68"/>
<name>A0A140DW68_9FIRM</name>
<evidence type="ECO:0000313" key="2">
    <source>
        <dbReference type="EMBL" id="AMK54895.1"/>
    </source>
</evidence>
<dbReference type="Pfam" id="PF05437">
    <property type="entry name" value="AzlD"/>
    <property type="match status" value="1"/>
</dbReference>
<dbReference type="InterPro" id="IPR008407">
    <property type="entry name" value="Brnchd-chn_aa_trnsp_AzlD"/>
</dbReference>
<keyword evidence="1" id="KW-0812">Transmembrane</keyword>
<evidence type="ECO:0000313" key="3">
    <source>
        <dbReference type="Proteomes" id="UP000069771"/>
    </source>
</evidence>
<keyword evidence="1" id="KW-1133">Transmembrane helix</keyword>
<proteinExistence type="predicted"/>